<name>A0ABS7QCM2_9ACTN</name>
<dbReference type="Pfam" id="PF19054">
    <property type="entry name" value="DUF5753"/>
    <property type="match status" value="1"/>
</dbReference>
<feature type="domain" description="DUF5753" evidence="1">
    <location>
        <begin position="33"/>
        <end position="220"/>
    </location>
</feature>
<protein>
    <submittedName>
        <fullName evidence="2">DUF5753 domain-containing protein</fullName>
    </submittedName>
</protein>
<evidence type="ECO:0000259" key="1">
    <source>
        <dbReference type="Pfam" id="PF19054"/>
    </source>
</evidence>
<comment type="caution">
    <text evidence="2">The sequence shown here is derived from an EMBL/GenBank/DDBJ whole genome shotgun (WGS) entry which is preliminary data.</text>
</comment>
<dbReference type="RefSeq" id="WP_222964057.1">
    <property type="nucleotide sequence ID" value="NZ_JAINZZ010000023.1"/>
</dbReference>
<reference evidence="2 3" key="1">
    <citation type="submission" date="2021-08" db="EMBL/GenBank/DDBJ databases">
        <title>WGS of actinomycetes from Thailand.</title>
        <authorList>
            <person name="Thawai C."/>
        </authorList>
    </citation>
    <scope>NUCLEOTIDE SEQUENCE [LARGE SCALE GENOMIC DNA]</scope>
    <source>
        <strain evidence="2 3">PLK6-54</strain>
    </source>
</reference>
<dbReference type="EMBL" id="JAINZZ010000023">
    <property type="protein sequence ID" value="MBY8879737.1"/>
    <property type="molecule type" value="Genomic_DNA"/>
</dbReference>
<dbReference type="Proteomes" id="UP000778578">
    <property type="component" value="Unassembled WGS sequence"/>
</dbReference>
<proteinExistence type="predicted"/>
<dbReference type="InterPro" id="IPR043917">
    <property type="entry name" value="DUF5753"/>
</dbReference>
<gene>
    <name evidence="2" type="ORF">K7862_19140</name>
</gene>
<accession>A0ABS7QCM2</accession>
<evidence type="ECO:0000313" key="2">
    <source>
        <dbReference type="EMBL" id="MBY8879737.1"/>
    </source>
</evidence>
<evidence type="ECO:0000313" key="3">
    <source>
        <dbReference type="Proteomes" id="UP000778578"/>
    </source>
</evidence>
<sequence>MSTPSEALSALRAVDQRNQGRAATPETGEITAERLAAVEAHAVSVRVWHPNLIPGLLQTTRYATAAIATARPAFPAADVQRYAHMRAARVDQFMTRLQNPAVGEAVFVMGGQAISRPLTHAAAHRAQLRQLLRLAELPNVRVHVLPEDRSTSARPGHASLYALAPDGNGTRHGARVGYTETPLGGWYSTRPADVARLRMTFDETVNQALDANDTRSLIQEALTA</sequence>
<keyword evidence="3" id="KW-1185">Reference proteome</keyword>
<organism evidence="2 3">
    <name type="scientific">Actinacidiphila acidipaludis</name>
    <dbReference type="NCBI Taxonomy" id="2873382"/>
    <lineage>
        <taxon>Bacteria</taxon>
        <taxon>Bacillati</taxon>
        <taxon>Actinomycetota</taxon>
        <taxon>Actinomycetes</taxon>
        <taxon>Kitasatosporales</taxon>
        <taxon>Streptomycetaceae</taxon>
        <taxon>Actinacidiphila</taxon>
    </lineage>
</organism>